<dbReference type="SUPFAM" id="SSF51430">
    <property type="entry name" value="NAD(P)-linked oxidoreductase"/>
    <property type="match status" value="1"/>
</dbReference>
<dbReference type="Gene3D" id="3.20.20.100">
    <property type="entry name" value="NADP-dependent oxidoreductase domain"/>
    <property type="match status" value="1"/>
</dbReference>
<dbReference type="EC" id="1.1.1.-" evidence="2"/>
<keyword evidence="2" id="KW-0560">Oxidoreductase</keyword>
<dbReference type="Proteomes" id="UP000251721">
    <property type="component" value="Unassembled WGS sequence"/>
</dbReference>
<name>A0A2X3EIF7_KLEPN</name>
<dbReference type="AlphaFoldDB" id="A0A2X3EIF7"/>
<reference evidence="2 3" key="1">
    <citation type="submission" date="2018-06" db="EMBL/GenBank/DDBJ databases">
        <authorList>
            <consortium name="Pathogen Informatics"/>
            <person name="Doyle S."/>
        </authorList>
    </citation>
    <scope>NUCLEOTIDE SEQUENCE [LARGE SCALE GENOMIC DNA]</scope>
    <source>
        <strain evidence="2 3">NCTC13465</strain>
    </source>
</reference>
<organism evidence="2 3">
    <name type="scientific">Klebsiella pneumoniae</name>
    <dbReference type="NCBI Taxonomy" id="573"/>
    <lineage>
        <taxon>Bacteria</taxon>
        <taxon>Pseudomonadati</taxon>
        <taxon>Pseudomonadota</taxon>
        <taxon>Gammaproteobacteria</taxon>
        <taxon>Enterobacterales</taxon>
        <taxon>Enterobacteriaceae</taxon>
        <taxon>Klebsiella/Raoultella group</taxon>
        <taxon>Klebsiella</taxon>
        <taxon>Klebsiella pneumoniae complex</taxon>
    </lineage>
</organism>
<dbReference type="GO" id="GO:0016491">
    <property type="term" value="F:oxidoreductase activity"/>
    <property type="evidence" value="ECO:0007669"/>
    <property type="project" value="UniProtKB-KW"/>
</dbReference>
<dbReference type="EMBL" id="UAWQ01000015">
    <property type="protein sequence ID" value="SQC43672.1"/>
    <property type="molecule type" value="Genomic_DNA"/>
</dbReference>
<protein>
    <submittedName>
        <fullName evidence="2">Putative an aldehyde reductase</fullName>
        <ecNumber evidence="2">1.1.1.-</ecNumber>
    </submittedName>
</protein>
<sequence>MRRSVSRKWLHCGAGIDHGLTVIDTAEMYADGGAEEVVGQAIRGLRDRVVLVSKVYPWHAGKAAMHRACENSLRRLQTDYLDMYLLHWRGDIPLQETVEAMEKLVAEGKIRRWGVSNLDTEDMQALLADGGWRALCNQPGALPSRIAGH</sequence>
<dbReference type="InterPro" id="IPR020471">
    <property type="entry name" value="AKR"/>
</dbReference>
<evidence type="ECO:0000313" key="2">
    <source>
        <dbReference type="EMBL" id="SQC43672.1"/>
    </source>
</evidence>
<dbReference type="PRINTS" id="PR00069">
    <property type="entry name" value="ALDKETRDTASE"/>
</dbReference>
<gene>
    <name evidence="2" type="primary">yhdN_2</name>
    <name evidence="2" type="ORF">NCTC13465_02156</name>
</gene>
<dbReference type="PANTHER" id="PTHR43638:SF3">
    <property type="entry name" value="ALDEHYDE REDUCTASE"/>
    <property type="match status" value="1"/>
</dbReference>
<accession>A0A2X3EIF7</accession>
<proteinExistence type="predicted"/>
<dbReference type="Pfam" id="PF00248">
    <property type="entry name" value="Aldo_ket_red"/>
    <property type="match status" value="1"/>
</dbReference>
<dbReference type="InterPro" id="IPR023210">
    <property type="entry name" value="NADP_OxRdtase_dom"/>
</dbReference>
<evidence type="ECO:0000313" key="3">
    <source>
        <dbReference type="Proteomes" id="UP000251721"/>
    </source>
</evidence>
<feature type="domain" description="NADP-dependent oxidoreductase" evidence="1">
    <location>
        <begin position="16"/>
        <end position="139"/>
    </location>
</feature>
<dbReference type="InterPro" id="IPR036812">
    <property type="entry name" value="NAD(P)_OxRdtase_dom_sf"/>
</dbReference>
<dbReference type="PANTHER" id="PTHR43638">
    <property type="entry name" value="OXIDOREDUCTASE, ALDO/KETO REDUCTASE FAMILY PROTEIN"/>
    <property type="match status" value="1"/>
</dbReference>
<evidence type="ECO:0000259" key="1">
    <source>
        <dbReference type="Pfam" id="PF00248"/>
    </source>
</evidence>